<dbReference type="RefSeq" id="WP_387970872.1">
    <property type="nucleotide sequence ID" value="NZ_JBHRWO010000004.1"/>
</dbReference>
<dbReference type="Proteomes" id="UP001595712">
    <property type="component" value="Unassembled WGS sequence"/>
</dbReference>
<comment type="caution">
    <text evidence="1">The sequence shown here is derived from an EMBL/GenBank/DDBJ whole genome shotgun (WGS) entry which is preliminary data.</text>
</comment>
<evidence type="ECO:0000313" key="2">
    <source>
        <dbReference type="Proteomes" id="UP001595712"/>
    </source>
</evidence>
<accession>A0ABV7PVT7</accession>
<organism evidence="1 2">
    <name type="scientific">Glycomyces rhizosphaerae</name>
    <dbReference type="NCBI Taxonomy" id="2054422"/>
    <lineage>
        <taxon>Bacteria</taxon>
        <taxon>Bacillati</taxon>
        <taxon>Actinomycetota</taxon>
        <taxon>Actinomycetes</taxon>
        <taxon>Glycomycetales</taxon>
        <taxon>Glycomycetaceae</taxon>
        <taxon>Glycomyces</taxon>
    </lineage>
</organism>
<protein>
    <submittedName>
        <fullName evidence="1">Uncharacterized protein</fullName>
    </submittedName>
</protein>
<proteinExistence type="predicted"/>
<name>A0ABV7PVT7_9ACTN</name>
<sequence>MGRPFCDACATQARPFGVRLGQLDSEIEVDRLLVDAVDPLDANAALIDEYLVSTSR</sequence>
<evidence type="ECO:0000313" key="1">
    <source>
        <dbReference type="EMBL" id="MFC3491677.1"/>
    </source>
</evidence>
<gene>
    <name evidence="1" type="ORF">ACFO8M_04140</name>
</gene>
<reference evidence="2" key="1">
    <citation type="journal article" date="2019" name="Int. J. Syst. Evol. Microbiol.">
        <title>The Global Catalogue of Microorganisms (GCM) 10K type strain sequencing project: providing services to taxonomists for standard genome sequencing and annotation.</title>
        <authorList>
            <consortium name="The Broad Institute Genomics Platform"/>
            <consortium name="The Broad Institute Genome Sequencing Center for Infectious Disease"/>
            <person name="Wu L."/>
            <person name="Ma J."/>
        </authorList>
    </citation>
    <scope>NUCLEOTIDE SEQUENCE [LARGE SCALE GENOMIC DNA]</scope>
    <source>
        <strain evidence="2">CGMCC 4.7396</strain>
    </source>
</reference>
<dbReference type="EMBL" id="JBHRWO010000004">
    <property type="protein sequence ID" value="MFC3491677.1"/>
    <property type="molecule type" value="Genomic_DNA"/>
</dbReference>
<keyword evidence="2" id="KW-1185">Reference proteome</keyword>